<keyword evidence="7 13" id="KW-0378">Hydrolase</keyword>
<evidence type="ECO:0000256" key="12">
    <source>
        <dbReference type="ARBA" id="ARBA00048336"/>
    </source>
</evidence>
<evidence type="ECO:0000256" key="1">
    <source>
        <dbReference type="ARBA" id="ARBA00001936"/>
    </source>
</evidence>
<name>A0AAX4P577_9CHLO</name>
<dbReference type="AlphaFoldDB" id="A0AAX4P577"/>
<comment type="cofactor">
    <cofactor evidence="1">
        <name>Mn(2+)</name>
        <dbReference type="ChEBI" id="CHEBI:29035"/>
    </cofactor>
</comment>
<feature type="region of interest" description="Disordered" evidence="14">
    <location>
        <begin position="1"/>
        <end position="68"/>
    </location>
</feature>
<evidence type="ECO:0000259" key="15">
    <source>
        <dbReference type="PROSITE" id="PS00125"/>
    </source>
</evidence>
<dbReference type="Pfam" id="PF24681">
    <property type="entry name" value="Kelch_KLHDC2_KLHL20_DRC7"/>
    <property type="match status" value="1"/>
</dbReference>
<dbReference type="GO" id="GO:0005886">
    <property type="term" value="C:plasma membrane"/>
    <property type="evidence" value="ECO:0007669"/>
    <property type="project" value="UniProtKB-ARBA"/>
</dbReference>
<dbReference type="Pfam" id="PF00149">
    <property type="entry name" value="Metallophos"/>
    <property type="match status" value="1"/>
</dbReference>
<feature type="region of interest" description="Disordered" evidence="14">
    <location>
        <begin position="94"/>
        <end position="121"/>
    </location>
</feature>
<feature type="compositionally biased region" description="Low complexity" evidence="14">
    <location>
        <begin position="485"/>
        <end position="501"/>
    </location>
</feature>
<feature type="domain" description="Serine/threonine specific protein phosphatases" evidence="15">
    <location>
        <begin position="688"/>
        <end position="693"/>
    </location>
</feature>
<evidence type="ECO:0000256" key="4">
    <source>
        <dbReference type="ARBA" id="ARBA00022441"/>
    </source>
</evidence>
<gene>
    <name evidence="16" type="ORF">HKI87_04g30720</name>
</gene>
<feature type="compositionally biased region" description="Polar residues" evidence="14">
    <location>
        <begin position="46"/>
        <end position="59"/>
    </location>
</feature>
<keyword evidence="5" id="KW-0479">Metal-binding</keyword>
<keyword evidence="10" id="KW-0539">Nucleus</keyword>
<evidence type="ECO:0000256" key="2">
    <source>
        <dbReference type="ARBA" id="ARBA00004123"/>
    </source>
</evidence>
<comment type="similarity">
    <text evidence="3">Belongs to the PPP phosphatase family. BSU subfamily.</text>
</comment>
<protein>
    <recommendedName>
        <fullName evidence="13">Serine/threonine-protein phosphatase</fullName>
        <ecNumber evidence="13">3.1.3.16</ecNumber>
    </recommendedName>
</protein>
<dbReference type="PANTHER" id="PTHR46422">
    <property type="entry name" value="SERINE/THREONINE-PROTEIN PHOSPHATASE BSL3"/>
    <property type="match status" value="1"/>
</dbReference>
<dbReference type="EC" id="3.1.3.16" evidence="13"/>
<dbReference type="InterPro" id="IPR029052">
    <property type="entry name" value="Metallo-depent_PP-like"/>
</dbReference>
<dbReference type="InterPro" id="IPR015915">
    <property type="entry name" value="Kelch-typ_b-propeller"/>
</dbReference>
<reference evidence="16 17" key="1">
    <citation type="submission" date="2024-03" db="EMBL/GenBank/DDBJ databases">
        <title>Complete genome sequence of the green alga Chloropicon roscoffensis RCC1871.</title>
        <authorList>
            <person name="Lemieux C."/>
            <person name="Pombert J.-F."/>
            <person name="Otis C."/>
            <person name="Turmel M."/>
        </authorList>
    </citation>
    <scope>NUCLEOTIDE SEQUENCE [LARGE SCALE GENOMIC DNA]</scope>
    <source>
        <strain evidence="16 17">RCC1871</strain>
    </source>
</reference>
<dbReference type="SMART" id="SM00156">
    <property type="entry name" value="PP2Ac"/>
    <property type="match status" value="1"/>
</dbReference>
<evidence type="ECO:0000256" key="9">
    <source>
        <dbReference type="ARBA" id="ARBA00023211"/>
    </source>
</evidence>
<dbReference type="GO" id="GO:0009742">
    <property type="term" value="P:brassinosteroid mediated signaling pathway"/>
    <property type="evidence" value="ECO:0007669"/>
    <property type="project" value="InterPro"/>
</dbReference>
<dbReference type="Proteomes" id="UP001472866">
    <property type="component" value="Chromosome 04"/>
</dbReference>
<dbReference type="PROSITE" id="PS00125">
    <property type="entry name" value="SER_THR_PHOSPHATASE"/>
    <property type="match status" value="1"/>
</dbReference>
<evidence type="ECO:0000256" key="8">
    <source>
        <dbReference type="ARBA" id="ARBA00022912"/>
    </source>
</evidence>
<evidence type="ECO:0000256" key="14">
    <source>
        <dbReference type="SAM" id="MobiDB-lite"/>
    </source>
</evidence>
<comment type="catalytic activity">
    <reaction evidence="11">
        <text>O-phospho-L-seryl-[protein] + H2O = L-seryl-[protein] + phosphate</text>
        <dbReference type="Rhea" id="RHEA:20629"/>
        <dbReference type="Rhea" id="RHEA-COMP:9863"/>
        <dbReference type="Rhea" id="RHEA-COMP:11604"/>
        <dbReference type="ChEBI" id="CHEBI:15377"/>
        <dbReference type="ChEBI" id="CHEBI:29999"/>
        <dbReference type="ChEBI" id="CHEBI:43474"/>
        <dbReference type="ChEBI" id="CHEBI:83421"/>
        <dbReference type="EC" id="3.1.3.16"/>
    </reaction>
</comment>
<sequence length="941" mass="100141">MAASGQGRRGSRDLAGGVGKTQGQAGHEATSQGRTDGVAPRPRSFLVQSSNNSKPQNTPGPRCGHTLTALSSAPERAPDILILIGGATALEGGSADAGAKGGENLAASPSTPGGGSSAGIRLAGATSDVHVMKVATGLWERLEPGGEPPSPRAAHAAAAVGHMVVVQGGIGPAGLASEDLHVLDFSTPSQPRWHRVVVQGPGPGARYAHTLALVAQRFLVAIGGNDGKQTLSDAWALDTSEKPYQWRKIDAPSGSSGPAPSARMYATTTTRQDGLLLLMGGRDETNTPMADAHGLVRHRDGRWEWTPAPGIASSPRYQHGAVFVGGRMHVIGGALGGNKLVGYKDSVSLLDTTNGVWSTMTEDDVLAAGDSLRRCRHAVAAVGSVVFVYGGLRGGLLLDDMLVSYDSDQTKPEFADANSKPWNLWLSGLSCNDASGATALIEAAQAEAAAAMEIHGSRIAQNLQCLDESESDLENAATPDGRRGSGVPPRYPPGGSRRSTPATDVRLHHRAVVVAADSESEGALGGLVRQLSIDQFENEGRRVSAGSLEQFGLTTPVLNRSVSFQGVHKRVLQELLRPNTWKAPADRSFILRPSEIVDLCDAAEAIFAEEPTVLNIQAPVKIFGDLHGQFGDLMRLFLEFGTPMTGGDITYIDYLFLGDYVDRGSHSLETMCLLLALKIEYRRSIHLIRGNHEAADINALFGFRLECTERLGESGGIWIWQRMNALFNWMPLAATIENKILCMHGGIGKSINSIADIESIERPVSMETGGPLLMDLLWSDPTMNDSVEGVLPSPRGPGLVTFGPDRVKGFCSSNDISMIIRAHECVMDGFERFAGGQLITLFSATNYCGTANNAGAILVVGRDLVLVPKLIHPLPPQMIDLKSRERISLEEFLDDGSAGARVYVKADPDTWMQSINDDRPPTPPRGRPNANMKSSQNLAYF</sequence>
<evidence type="ECO:0000313" key="16">
    <source>
        <dbReference type="EMBL" id="WZN61537.1"/>
    </source>
</evidence>
<keyword evidence="4" id="KW-0880">Kelch repeat</keyword>
<dbReference type="FunFam" id="3.60.21.10:FF:000008">
    <property type="entry name" value="Serine/threonine-protein phosphatase"/>
    <property type="match status" value="1"/>
</dbReference>
<dbReference type="InterPro" id="IPR006186">
    <property type="entry name" value="Ser/Thr-sp_prot-phosphatase"/>
</dbReference>
<organism evidence="16 17">
    <name type="scientific">Chloropicon roscoffensis</name>
    <dbReference type="NCBI Taxonomy" id="1461544"/>
    <lineage>
        <taxon>Eukaryota</taxon>
        <taxon>Viridiplantae</taxon>
        <taxon>Chlorophyta</taxon>
        <taxon>Chloropicophyceae</taxon>
        <taxon>Chloropicales</taxon>
        <taxon>Chloropicaceae</taxon>
        <taxon>Chloropicon</taxon>
    </lineage>
</organism>
<keyword evidence="17" id="KW-1185">Reference proteome</keyword>
<evidence type="ECO:0000256" key="3">
    <source>
        <dbReference type="ARBA" id="ARBA00005671"/>
    </source>
</evidence>
<dbReference type="Gene3D" id="3.60.21.10">
    <property type="match status" value="1"/>
</dbReference>
<dbReference type="PIRSF" id="PIRSF036363">
    <property type="entry name" value="PPP_BSU1"/>
    <property type="match status" value="1"/>
</dbReference>
<proteinExistence type="inferred from homology"/>
<evidence type="ECO:0000256" key="10">
    <source>
        <dbReference type="ARBA" id="ARBA00023242"/>
    </source>
</evidence>
<evidence type="ECO:0000256" key="6">
    <source>
        <dbReference type="ARBA" id="ARBA00022737"/>
    </source>
</evidence>
<evidence type="ECO:0000256" key="13">
    <source>
        <dbReference type="RuleBase" id="RU004273"/>
    </source>
</evidence>
<dbReference type="SUPFAM" id="SSF56300">
    <property type="entry name" value="Metallo-dependent phosphatases"/>
    <property type="match status" value="1"/>
</dbReference>
<keyword evidence="6" id="KW-0677">Repeat</keyword>
<dbReference type="GO" id="GO:0046872">
    <property type="term" value="F:metal ion binding"/>
    <property type="evidence" value="ECO:0007669"/>
    <property type="project" value="UniProtKB-KW"/>
</dbReference>
<accession>A0AAX4P577</accession>
<dbReference type="EMBL" id="CP151504">
    <property type="protein sequence ID" value="WZN61537.1"/>
    <property type="molecule type" value="Genomic_DNA"/>
</dbReference>
<evidence type="ECO:0000256" key="5">
    <source>
        <dbReference type="ARBA" id="ARBA00022723"/>
    </source>
</evidence>
<dbReference type="PRINTS" id="PR00114">
    <property type="entry name" value="STPHPHTASE"/>
</dbReference>
<dbReference type="InterPro" id="IPR012391">
    <property type="entry name" value="Ser/Thr_prot_Pase_BSU1"/>
</dbReference>
<keyword evidence="8" id="KW-0904">Protein phosphatase</keyword>
<dbReference type="GO" id="GO:0005634">
    <property type="term" value="C:nucleus"/>
    <property type="evidence" value="ECO:0007669"/>
    <property type="project" value="UniProtKB-SubCell"/>
</dbReference>
<evidence type="ECO:0000313" key="17">
    <source>
        <dbReference type="Proteomes" id="UP001472866"/>
    </source>
</evidence>
<dbReference type="PANTHER" id="PTHR46422:SF4">
    <property type="entry name" value="SERINE_THREONINE-PROTEIN PHOSPHATASE BSL3"/>
    <property type="match status" value="1"/>
</dbReference>
<dbReference type="GO" id="GO:0004722">
    <property type="term" value="F:protein serine/threonine phosphatase activity"/>
    <property type="evidence" value="ECO:0007669"/>
    <property type="project" value="UniProtKB-EC"/>
</dbReference>
<feature type="region of interest" description="Disordered" evidence="14">
    <location>
        <begin position="470"/>
        <end position="503"/>
    </location>
</feature>
<dbReference type="SUPFAM" id="SSF117281">
    <property type="entry name" value="Kelch motif"/>
    <property type="match status" value="1"/>
</dbReference>
<feature type="region of interest" description="Disordered" evidence="14">
    <location>
        <begin position="911"/>
        <end position="941"/>
    </location>
</feature>
<keyword evidence="9" id="KW-0464">Manganese</keyword>
<evidence type="ECO:0000256" key="11">
    <source>
        <dbReference type="ARBA" id="ARBA00047761"/>
    </source>
</evidence>
<feature type="compositionally biased region" description="Polar residues" evidence="14">
    <location>
        <begin position="931"/>
        <end position="941"/>
    </location>
</feature>
<evidence type="ECO:0000256" key="7">
    <source>
        <dbReference type="ARBA" id="ARBA00022801"/>
    </source>
</evidence>
<dbReference type="InterPro" id="IPR004843">
    <property type="entry name" value="Calcineurin-like_PHP"/>
</dbReference>
<comment type="catalytic activity">
    <reaction evidence="12 13">
        <text>O-phospho-L-threonyl-[protein] + H2O = L-threonyl-[protein] + phosphate</text>
        <dbReference type="Rhea" id="RHEA:47004"/>
        <dbReference type="Rhea" id="RHEA-COMP:11060"/>
        <dbReference type="Rhea" id="RHEA-COMP:11605"/>
        <dbReference type="ChEBI" id="CHEBI:15377"/>
        <dbReference type="ChEBI" id="CHEBI:30013"/>
        <dbReference type="ChEBI" id="CHEBI:43474"/>
        <dbReference type="ChEBI" id="CHEBI:61977"/>
        <dbReference type="EC" id="3.1.3.16"/>
    </reaction>
</comment>
<feature type="compositionally biased region" description="Polar residues" evidence="14">
    <location>
        <begin position="21"/>
        <end position="34"/>
    </location>
</feature>
<dbReference type="Gene3D" id="2.120.10.80">
    <property type="entry name" value="Kelch-type beta propeller"/>
    <property type="match status" value="1"/>
</dbReference>
<comment type="subcellular location">
    <subcellularLocation>
        <location evidence="2">Nucleus</location>
    </subcellularLocation>
</comment>